<dbReference type="AlphaFoldDB" id="A0A8H4BL74"/>
<dbReference type="EMBL" id="JAAECE010000003">
    <property type="protein sequence ID" value="KAF1804129.1"/>
    <property type="molecule type" value="Genomic_DNA"/>
</dbReference>
<dbReference type="PROSITE" id="PS00028">
    <property type="entry name" value="ZINC_FINGER_C2H2_1"/>
    <property type="match status" value="1"/>
</dbReference>
<sequence>MIHDSQPLKNWSGGAKPTTGKRKAVDISFPLSENMDHARQKKAKASSASHFLVDGFCPINPHPRIIANRHNTASMSEPARRKSMDIKSLIQQLIDEVYPPLICPECYHVSTARTEADQHLKSNHLGQKVFKCVSSICTQVYSSKAGLRYHIEHAHQISRINDESLFNLIAIAPPPIRKQIDSR</sequence>
<gene>
    <name evidence="3" type="ORF">FB192DRAFT_1088813</name>
</gene>
<feature type="domain" description="C2H2-type" evidence="2">
    <location>
        <begin position="132"/>
        <end position="155"/>
    </location>
</feature>
<dbReference type="Gene3D" id="3.30.160.60">
    <property type="entry name" value="Classic Zinc Finger"/>
    <property type="match status" value="1"/>
</dbReference>
<comment type="caution">
    <text evidence="3">The sequence shown here is derived from an EMBL/GenBank/DDBJ whole genome shotgun (WGS) entry which is preliminary data.</text>
</comment>
<proteinExistence type="predicted"/>
<reference evidence="3 4" key="1">
    <citation type="submission" date="2019-09" db="EMBL/GenBank/DDBJ databases">
        <authorList>
            <consortium name="DOE Joint Genome Institute"/>
            <person name="Mondo S.J."/>
            <person name="Navarro-Mendoza M.I."/>
            <person name="Perez-Arques C."/>
            <person name="Panchal S."/>
            <person name="Nicolas F.E."/>
            <person name="Ganguly P."/>
            <person name="Pangilinan J."/>
            <person name="Grigoriev I."/>
            <person name="Heitman J."/>
            <person name="Sanya K."/>
            <person name="Garre V."/>
        </authorList>
    </citation>
    <scope>NUCLEOTIDE SEQUENCE [LARGE SCALE GENOMIC DNA]</scope>
    <source>
        <strain evidence="3 4">MU402</strain>
    </source>
</reference>
<evidence type="ECO:0000313" key="3">
    <source>
        <dbReference type="EMBL" id="KAF1804129.1"/>
    </source>
</evidence>
<dbReference type="InterPro" id="IPR013087">
    <property type="entry name" value="Znf_C2H2_type"/>
</dbReference>
<dbReference type="Proteomes" id="UP000469890">
    <property type="component" value="Unassembled WGS sequence"/>
</dbReference>
<accession>A0A8H4BL74</accession>
<evidence type="ECO:0000259" key="2">
    <source>
        <dbReference type="PROSITE" id="PS00028"/>
    </source>
</evidence>
<name>A0A8H4BL74_MUCCL</name>
<organism evidence="3 4">
    <name type="scientific">Mucor circinelloides f. lusitanicus</name>
    <name type="common">Mucor racemosus var. lusitanicus</name>
    <dbReference type="NCBI Taxonomy" id="29924"/>
    <lineage>
        <taxon>Eukaryota</taxon>
        <taxon>Fungi</taxon>
        <taxon>Fungi incertae sedis</taxon>
        <taxon>Mucoromycota</taxon>
        <taxon>Mucoromycotina</taxon>
        <taxon>Mucoromycetes</taxon>
        <taxon>Mucorales</taxon>
        <taxon>Mucorineae</taxon>
        <taxon>Mucoraceae</taxon>
        <taxon>Mucor</taxon>
    </lineage>
</organism>
<feature type="region of interest" description="Disordered" evidence="1">
    <location>
        <begin position="1"/>
        <end position="22"/>
    </location>
</feature>
<evidence type="ECO:0000256" key="1">
    <source>
        <dbReference type="SAM" id="MobiDB-lite"/>
    </source>
</evidence>
<evidence type="ECO:0000313" key="4">
    <source>
        <dbReference type="Proteomes" id="UP000469890"/>
    </source>
</evidence>
<protein>
    <recommendedName>
        <fullName evidence="2">C2H2-type domain-containing protein</fullName>
    </recommendedName>
</protein>